<dbReference type="AlphaFoldDB" id="A0A0A2BZN3"/>
<accession>A0A0A2BZN3</accession>
<dbReference type="RefSeq" id="WP_193743162.1">
    <property type="nucleotide sequence ID" value="NZ_CP138967.1"/>
</dbReference>
<name>A0A0A2BZN3_PROMR</name>
<dbReference type="Proteomes" id="UP000030392">
    <property type="component" value="Unassembled WGS sequence"/>
</dbReference>
<evidence type="ECO:0000313" key="1">
    <source>
        <dbReference type="EMBL" id="KGG19528.1"/>
    </source>
</evidence>
<dbReference type="EMBL" id="JNAX01000015">
    <property type="protein sequence ID" value="KGG19528.1"/>
    <property type="molecule type" value="Genomic_DNA"/>
</dbReference>
<proteinExistence type="predicted"/>
<gene>
    <name evidence="1" type="ORF">EV03_1913</name>
</gene>
<reference evidence="2" key="1">
    <citation type="journal article" date="2014" name="Sci. Data">
        <title>Genomes of diverse isolates of the marine cyanobacterium Prochlorococcus.</title>
        <authorList>
            <person name="Biller S."/>
            <person name="Berube P."/>
            <person name="Thompson J."/>
            <person name="Kelly L."/>
            <person name="Roggensack S."/>
            <person name="Awad L."/>
            <person name="Roache-Johnson K."/>
            <person name="Ding H."/>
            <person name="Giovannoni S.J."/>
            <person name="Moore L.R."/>
            <person name="Chisholm S.W."/>
        </authorList>
    </citation>
    <scope>NUCLEOTIDE SEQUENCE [LARGE SCALE GENOMIC DNA]</scope>
    <source>
        <strain evidence="2">PAC1</strain>
    </source>
</reference>
<protein>
    <submittedName>
        <fullName evidence="1">Uncharacterized protein</fullName>
    </submittedName>
</protein>
<comment type="caution">
    <text evidence="1">The sequence shown here is derived from an EMBL/GenBank/DDBJ whole genome shotgun (WGS) entry which is preliminary data.</text>
</comment>
<evidence type="ECO:0000313" key="2">
    <source>
        <dbReference type="Proteomes" id="UP000030392"/>
    </source>
</evidence>
<organism evidence="1 2">
    <name type="scientific">Prochlorococcus marinus str. PAC1</name>
    <dbReference type="NCBI Taxonomy" id="59924"/>
    <lineage>
        <taxon>Bacteria</taxon>
        <taxon>Bacillati</taxon>
        <taxon>Cyanobacteriota</taxon>
        <taxon>Cyanophyceae</taxon>
        <taxon>Synechococcales</taxon>
        <taxon>Prochlorococcaceae</taxon>
        <taxon>Prochlorococcus</taxon>
    </lineage>
</organism>
<sequence length="50" mass="5769">MKTAQDRYFECLEVCIEDEQGKSCRQVCAPILNDDPSDHPKVPIIKNINY</sequence>